<dbReference type="Gene3D" id="1.10.287.130">
    <property type="match status" value="1"/>
</dbReference>
<evidence type="ECO:0000256" key="8">
    <source>
        <dbReference type="ARBA" id="ARBA00022741"/>
    </source>
</evidence>
<accession>A0A1H8NG37</accession>
<dbReference type="Pfam" id="PF18225">
    <property type="entry name" value="AbfS_sensor"/>
    <property type="match status" value="1"/>
</dbReference>
<keyword evidence="11 15" id="KW-1133">Transmembrane helix</keyword>
<proteinExistence type="predicted"/>
<feature type="transmembrane region" description="Helical" evidence="15">
    <location>
        <begin position="24"/>
        <end position="47"/>
    </location>
</feature>
<dbReference type="InterPro" id="IPR003661">
    <property type="entry name" value="HisK_dim/P_dom"/>
</dbReference>
<dbReference type="InterPro" id="IPR003660">
    <property type="entry name" value="HAMP_dom"/>
</dbReference>
<keyword evidence="12" id="KW-0902">Two-component regulatory system</keyword>
<evidence type="ECO:0000256" key="6">
    <source>
        <dbReference type="ARBA" id="ARBA00022679"/>
    </source>
</evidence>
<dbReference type="SUPFAM" id="SSF158472">
    <property type="entry name" value="HAMP domain-like"/>
    <property type="match status" value="1"/>
</dbReference>
<dbReference type="Pfam" id="PF00512">
    <property type="entry name" value="HisKA"/>
    <property type="match status" value="1"/>
</dbReference>
<comment type="subcellular location">
    <subcellularLocation>
        <location evidence="2">Cell membrane</location>
        <topology evidence="2">Multi-pass membrane protein</topology>
    </subcellularLocation>
</comment>
<keyword evidence="9 18" id="KW-0418">Kinase</keyword>
<dbReference type="EC" id="2.7.13.3" evidence="3"/>
<evidence type="ECO:0000256" key="14">
    <source>
        <dbReference type="SAM" id="Coils"/>
    </source>
</evidence>
<dbReference type="SMART" id="SM00387">
    <property type="entry name" value="HATPase_c"/>
    <property type="match status" value="1"/>
</dbReference>
<keyword evidence="10" id="KW-0067">ATP-binding</keyword>
<sequence length="499" mass="56236">MGRSASRRSAVSVIFIHETDMHRLFWKIFLSFWFTLIIFTALLLFAASTYLEHNRVQQDAGNMRERLSGYFDQGRTAAREKGVEGLKEWLDYLDRSEAIPIFLIDETGRDLLDREIPPDIASRLERRRQHPNRLNRRGYPHHQPIRLADGSLYYMVPDFQSITLRRILQRPRVIALPVAIAALLSALICLLLSRYLTFPLERLRYAAQHIANGDLAQRVVPSMAGRRDEIGELASAFDKMTERLERVFGAQRQLLSDASHELRSPLARLQAALELARQRSGGQAEKELNRMETEIERLNELLGRLLELSRLEAGVDSVHAEKVDIRELLEELVEDAQFEASAMGCRIELRNTFSAVVWANPGLLHSAIENVVRNAIKYTKPATAVEISMLTDPTCRDGIVVQVRDHGPGAPKDMLPHLFQPFVRLEEARDRSTGGHGLGLAIAERAVRLHGGKIVARNASDEGLSIQIHLLSMRSDENLNQGNGSNLLHGGEGQNTELP</sequence>
<keyword evidence="4" id="KW-1003">Cell membrane</keyword>
<evidence type="ECO:0000256" key="3">
    <source>
        <dbReference type="ARBA" id="ARBA00012438"/>
    </source>
</evidence>
<dbReference type="SUPFAM" id="SSF47384">
    <property type="entry name" value="Homodimeric domain of signal transducing histidine kinase"/>
    <property type="match status" value="1"/>
</dbReference>
<dbReference type="CDD" id="cd06225">
    <property type="entry name" value="HAMP"/>
    <property type="match status" value="1"/>
</dbReference>
<dbReference type="Proteomes" id="UP000183898">
    <property type="component" value="Unassembled WGS sequence"/>
</dbReference>
<evidence type="ECO:0000256" key="10">
    <source>
        <dbReference type="ARBA" id="ARBA00022840"/>
    </source>
</evidence>
<dbReference type="SMART" id="SM00388">
    <property type="entry name" value="HisKA"/>
    <property type="match status" value="1"/>
</dbReference>
<protein>
    <recommendedName>
        <fullName evidence="3">histidine kinase</fullName>
        <ecNumber evidence="3">2.7.13.3</ecNumber>
    </recommendedName>
</protein>
<dbReference type="PRINTS" id="PR00344">
    <property type="entry name" value="BCTRLSENSOR"/>
</dbReference>
<evidence type="ECO:0000256" key="13">
    <source>
        <dbReference type="ARBA" id="ARBA00023136"/>
    </source>
</evidence>
<dbReference type="Gene3D" id="3.30.565.10">
    <property type="entry name" value="Histidine kinase-like ATPase, C-terminal domain"/>
    <property type="match status" value="1"/>
</dbReference>
<dbReference type="InterPro" id="IPR004358">
    <property type="entry name" value="Sig_transdc_His_kin-like_C"/>
</dbReference>
<dbReference type="SMART" id="SM00304">
    <property type="entry name" value="HAMP"/>
    <property type="match status" value="1"/>
</dbReference>
<dbReference type="CDD" id="cd00082">
    <property type="entry name" value="HisKA"/>
    <property type="match status" value="1"/>
</dbReference>
<evidence type="ECO:0000259" key="16">
    <source>
        <dbReference type="PROSITE" id="PS50109"/>
    </source>
</evidence>
<name>A0A1H8NG37_9PROT</name>
<dbReference type="InterPro" id="IPR036097">
    <property type="entry name" value="HisK_dim/P_sf"/>
</dbReference>
<evidence type="ECO:0000256" key="1">
    <source>
        <dbReference type="ARBA" id="ARBA00000085"/>
    </source>
</evidence>
<evidence type="ECO:0000256" key="7">
    <source>
        <dbReference type="ARBA" id="ARBA00022692"/>
    </source>
</evidence>
<evidence type="ECO:0000256" key="5">
    <source>
        <dbReference type="ARBA" id="ARBA00022553"/>
    </source>
</evidence>
<evidence type="ECO:0000256" key="11">
    <source>
        <dbReference type="ARBA" id="ARBA00022989"/>
    </source>
</evidence>
<dbReference type="GO" id="GO:0000155">
    <property type="term" value="F:phosphorelay sensor kinase activity"/>
    <property type="evidence" value="ECO:0007669"/>
    <property type="project" value="InterPro"/>
</dbReference>
<dbReference type="InterPro" id="IPR003594">
    <property type="entry name" value="HATPase_dom"/>
</dbReference>
<dbReference type="PANTHER" id="PTHR45528">
    <property type="entry name" value="SENSOR HISTIDINE KINASE CPXA"/>
    <property type="match status" value="1"/>
</dbReference>
<dbReference type="Gene3D" id="1.10.8.500">
    <property type="entry name" value="HAMP domain in histidine kinase"/>
    <property type="match status" value="1"/>
</dbReference>
<dbReference type="EMBL" id="FOCT01000016">
    <property type="protein sequence ID" value="SEO28575.1"/>
    <property type="molecule type" value="Genomic_DNA"/>
</dbReference>
<feature type="coiled-coil region" evidence="14">
    <location>
        <begin position="281"/>
        <end position="308"/>
    </location>
</feature>
<dbReference type="PANTHER" id="PTHR45528:SF1">
    <property type="entry name" value="SENSOR HISTIDINE KINASE CPXA"/>
    <property type="match status" value="1"/>
</dbReference>
<evidence type="ECO:0000256" key="4">
    <source>
        <dbReference type="ARBA" id="ARBA00022475"/>
    </source>
</evidence>
<keyword evidence="6" id="KW-0808">Transferase</keyword>
<evidence type="ECO:0000256" key="15">
    <source>
        <dbReference type="SAM" id="Phobius"/>
    </source>
</evidence>
<dbReference type="AlphaFoldDB" id="A0A1H8NG37"/>
<feature type="domain" description="HAMP" evidence="17">
    <location>
        <begin position="194"/>
        <end position="249"/>
    </location>
</feature>
<keyword evidence="5" id="KW-0597">Phosphoprotein</keyword>
<keyword evidence="8" id="KW-0547">Nucleotide-binding</keyword>
<feature type="transmembrane region" description="Helical" evidence="15">
    <location>
        <begin position="173"/>
        <end position="196"/>
    </location>
</feature>
<feature type="domain" description="Histidine kinase" evidence="16">
    <location>
        <begin position="257"/>
        <end position="474"/>
    </location>
</feature>
<evidence type="ECO:0000256" key="9">
    <source>
        <dbReference type="ARBA" id="ARBA00022777"/>
    </source>
</evidence>
<dbReference type="PROSITE" id="PS50109">
    <property type="entry name" value="HIS_KIN"/>
    <property type="match status" value="1"/>
</dbReference>
<reference evidence="18 19" key="1">
    <citation type="submission" date="2016-10" db="EMBL/GenBank/DDBJ databases">
        <authorList>
            <person name="de Groot N.N."/>
        </authorList>
    </citation>
    <scope>NUCLEOTIDE SEQUENCE [LARGE SCALE GENOMIC DNA]</scope>
    <source>
        <strain evidence="18 19">Nl18</strain>
    </source>
</reference>
<evidence type="ECO:0000256" key="12">
    <source>
        <dbReference type="ARBA" id="ARBA00023012"/>
    </source>
</evidence>
<keyword evidence="7 15" id="KW-0812">Transmembrane</keyword>
<dbReference type="SUPFAM" id="SSF55874">
    <property type="entry name" value="ATPase domain of HSP90 chaperone/DNA topoisomerase II/histidine kinase"/>
    <property type="match status" value="1"/>
</dbReference>
<dbReference type="GO" id="GO:0005524">
    <property type="term" value="F:ATP binding"/>
    <property type="evidence" value="ECO:0007669"/>
    <property type="project" value="UniProtKB-KW"/>
</dbReference>
<evidence type="ECO:0000256" key="2">
    <source>
        <dbReference type="ARBA" id="ARBA00004651"/>
    </source>
</evidence>
<comment type="catalytic activity">
    <reaction evidence="1">
        <text>ATP + protein L-histidine = ADP + protein N-phospho-L-histidine.</text>
        <dbReference type="EC" id="2.7.13.3"/>
    </reaction>
</comment>
<dbReference type="PROSITE" id="PS50885">
    <property type="entry name" value="HAMP"/>
    <property type="match status" value="1"/>
</dbReference>
<dbReference type="InterPro" id="IPR036890">
    <property type="entry name" value="HATPase_C_sf"/>
</dbReference>
<evidence type="ECO:0000313" key="19">
    <source>
        <dbReference type="Proteomes" id="UP000183898"/>
    </source>
</evidence>
<gene>
    <name evidence="18" type="ORF">SAMN05216404_11635</name>
</gene>
<dbReference type="Pfam" id="PF00672">
    <property type="entry name" value="HAMP"/>
    <property type="match status" value="1"/>
</dbReference>
<keyword evidence="13 15" id="KW-0472">Membrane</keyword>
<dbReference type="InterPro" id="IPR050398">
    <property type="entry name" value="HssS/ArlS-like"/>
</dbReference>
<keyword evidence="14" id="KW-0175">Coiled coil</keyword>
<dbReference type="Pfam" id="PF02518">
    <property type="entry name" value="HATPase_c"/>
    <property type="match status" value="1"/>
</dbReference>
<evidence type="ECO:0000313" key="18">
    <source>
        <dbReference type="EMBL" id="SEO28575.1"/>
    </source>
</evidence>
<dbReference type="InterPro" id="IPR005467">
    <property type="entry name" value="His_kinase_dom"/>
</dbReference>
<organism evidence="18 19">
    <name type="scientific">Nitrosospira multiformis</name>
    <dbReference type="NCBI Taxonomy" id="1231"/>
    <lineage>
        <taxon>Bacteria</taxon>
        <taxon>Pseudomonadati</taxon>
        <taxon>Pseudomonadota</taxon>
        <taxon>Betaproteobacteria</taxon>
        <taxon>Nitrosomonadales</taxon>
        <taxon>Nitrosomonadaceae</taxon>
        <taxon>Nitrosospira</taxon>
    </lineage>
</organism>
<dbReference type="GO" id="GO:0005886">
    <property type="term" value="C:plasma membrane"/>
    <property type="evidence" value="ECO:0007669"/>
    <property type="project" value="UniProtKB-SubCell"/>
</dbReference>
<evidence type="ECO:0000259" key="17">
    <source>
        <dbReference type="PROSITE" id="PS50885"/>
    </source>
</evidence>
<dbReference type="InterPro" id="IPR041124">
    <property type="entry name" value="AbfS_sensor"/>
</dbReference>